<reference evidence="1" key="1">
    <citation type="submission" date="2016-10" db="EMBL/GenBank/DDBJ databases">
        <authorList>
            <person name="de Groot N.N."/>
        </authorList>
    </citation>
    <scope>NUCLEOTIDE SEQUENCE</scope>
</reference>
<name>A0A1W1BU75_9ZZZZ</name>
<evidence type="ECO:0000313" key="1">
    <source>
        <dbReference type="EMBL" id="SFV57027.1"/>
    </source>
</evidence>
<organism evidence="1">
    <name type="scientific">hydrothermal vent metagenome</name>
    <dbReference type="NCBI Taxonomy" id="652676"/>
    <lineage>
        <taxon>unclassified sequences</taxon>
        <taxon>metagenomes</taxon>
        <taxon>ecological metagenomes</taxon>
    </lineage>
</organism>
<sequence length="123" mass="14380">MFSKKTVILLSVIFLFLSIMALVVNMPEHKDRAVMEKLKPYIPYELTKTMGGLDIIDKKTGKKMKIDNAKVFIALDEFTKRWGKEHLRLENDTLFILDDANKTIDQMKLTPSQQSFIHKFFKK</sequence>
<accession>A0A1W1BU75</accession>
<gene>
    <name evidence="1" type="ORF">MNB_SM-7-472</name>
</gene>
<dbReference type="EMBL" id="FPHB01000038">
    <property type="protein sequence ID" value="SFV57027.1"/>
    <property type="molecule type" value="Genomic_DNA"/>
</dbReference>
<protein>
    <submittedName>
        <fullName evidence="1">Uncharacterized protein</fullName>
    </submittedName>
</protein>
<dbReference type="AlphaFoldDB" id="A0A1W1BU75"/>
<proteinExistence type="predicted"/>